<dbReference type="InterPro" id="IPR017871">
    <property type="entry name" value="ABC_transporter-like_CS"/>
</dbReference>
<keyword evidence="3" id="KW-0547">Nucleotide-binding</keyword>
<organism evidence="6 7">
    <name type="scientific">Eisenbergiella massiliensis</name>
    <dbReference type="NCBI Taxonomy" id="1720294"/>
    <lineage>
        <taxon>Bacteria</taxon>
        <taxon>Bacillati</taxon>
        <taxon>Bacillota</taxon>
        <taxon>Clostridia</taxon>
        <taxon>Lachnospirales</taxon>
        <taxon>Lachnospiraceae</taxon>
        <taxon>Eisenbergiella</taxon>
    </lineage>
</organism>
<dbReference type="GO" id="GO:0016887">
    <property type="term" value="F:ATP hydrolysis activity"/>
    <property type="evidence" value="ECO:0007669"/>
    <property type="project" value="InterPro"/>
</dbReference>
<dbReference type="Pfam" id="PF00005">
    <property type="entry name" value="ABC_tran"/>
    <property type="match status" value="1"/>
</dbReference>
<name>A0A3E3IID6_9FIRM</name>
<dbReference type="CDD" id="cd03230">
    <property type="entry name" value="ABC_DR_subfamily_A"/>
    <property type="match status" value="1"/>
</dbReference>
<accession>A0A3E3IID6</accession>
<dbReference type="Gene3D" id="3.40.50.300">
    <property type="entry name" value="P-loop containing nucleotide triphosphate hydrolases"/>
    <property type="match status" value="1"/>
</dbReference>
<dbReference type="InterPro" id="IPR027417">
    <property type="entry name" value="P-loop_NTPase"/>
</dbReference>
<gene>
    <name evidence="6" type="ORF">DWY69_23475</name>
</gene>
<dbReference type="EMBL" id="QVLU01000027">
    <property type="protein sequence ID" value="RGE66816.1"/>
    <property type="molecule type" value="Genomic_DNA"/>
</dbReference>
<protein>
    <submittedName>
        <fullName evidence="6">ABC transporter ATP-binding protein</fullName>
    </submittedName>
</protein>
<dbReference type="InterPro" id="IPR003593">
    <property type="entry name" value="AAA+_ATPase"/>
</dbReference>
<dbReference type="SMART" id="SM00382">
    <property type="entry name" value="AAA"/>
    <property type="match status" value="1"/>
</dbReference>
<comment type="caution">
    <text evidence="6">The sequence shown here is derived from an EMBL/GenBank/DDBJ whole genome shotgun (WGS) entry which is preliminary data.</text>
</comment>
<dbReference type="PROSITE" id="PS00211">
    <property type="entry name" value="ABC_TRANSPORTER_1"/>
    <property type="match status" value="1"/>
</dbReference>
<sequence>MHMDKTLVEIDRLRLDYWSVCAVKDVSFRMKAGEILAVIGPNGSGKTSTVECVEGLRRPTSGSVQVFGVNPLKNRSQVYREMGIQLQEAEYPDKIKVKELCGLFSSFYENPADWHLLLQQLSLGEKAGRAVKKLSGGEKQRLSVLLALLPRPRLLILDELTTGLDPEIRHGLWESLRRIKEAGCGILLVSHYLDEVEALADRLLYLVNGRQEFLGTQEEFRAYVKRKTQGEGWREDMSLEKMYLLISPKTNVVTMEGIL</sequence>
<dbReference type="SUPFAM" id="SSF52540">
    <property type="entry name" value="P-loop containing nucleoside triphosphate hydrolases"/>
    <property type="match status" value="1"/>
</dbReference>
<comment type="similarity">
    <text evidence="1">Belongs to the ABC transporter superfamily.</text>
</comment>
<dbReference type="InterPro" id="IPR050763">
    <property type="entry name" value="ABC_transporter_ATP-binding"/>
</dbReference>
<reference evidence="6 7" key="1">
    <citation type="submission" date="2018-08" db="EMBL/GenBank/DDBJ databases">
        <title>A genome reference for cultivated species of the human gut microbiota.</title>
        <authorList>
            <person name="Zou Y."/>
            <person name="Xue W."/>
            <person name="Luo G."/>
        </authorList>
    </citation>
    <scope>NUCLEOTIDE SEQUENCE [LARGE SCALE GENOMIC DNA]</scope>
    <source>
        <strain evidence="6 7">AF26-4BH</strain>
    </source>
</reference>
<evidence type="ECO:0000256" key="1">
    <source>
        <dbReference type="ARBA" id="ARBA00005417"/>
    </source>
</evidence>
<feature type="domain" description="ABC transporter" evidence="5">
    <location>
        <begin position="8"/>
        <end position="233"/>
    </location>
</feature>
<evidence type="ECO:0000313" key="7">
    <source>
        <dbReference type="Proteomes" id="UP000261166"/>
    </source>
</evidence>
<keyword evidence="2" id="KW-0813">Transport</keyword>
<evidence type="ECO:0000256" key="4">
    <source>
        <dbReference type="ARBA" id="ARBA00022840"/>
    </source>
</evidence>
<dbReference type="PROSITE" id="PS50893">
    <property type="entry name" value="ABC_TRANSPORTER_2"/>
    <property type="match status" value="1"/>
</dbReference>
<dbReference type="PANTHER" id="PTHR42711:SF5">
    <property type="entry name" value="ABC TRANSPORTER ATP-BINDING PROTEIN NATA"/>
    <property type="match status" value="1"/>
</dbReference>
<dbReference type="OrthoDB" id="9804819at2"/>
<dbReference type="Proteomes" id="UP000261166">
    <property type="component" value="Unassembled WGS sequence"/>
</dbReference>
<dbReference type="AlphaFoldDB" id="A0A3E3IID6"/>
<evidence type="ECO:0000256" key="2">
    <source>
        <dbReference type="ARBA" id="ARBA00022448"/>
    </source>
</evidence>
<proteinExistence type="inferred from homology"/>
<keyword evidence="4 6" id="KW-0067">ATP-binding</keyword>
<evidence type="ECO:0000259" key="5">
    <source>
        <dbReference type="PROSITE" id="PS50893"/>
    </source>
</evidence>
<dbReference type="GO" id="GO:0005524">
    <property type="term" value="F:ATP binding"/>
    <property type="evidence" value="ECO:0007669"/>
    <property type="project" value="UniProtKB-KW"/>
</dbReference>
<evidence type="ECO:0000313" key="6">
    <source>
        <dbReference type="EMBL" id="RGE66816.1"/>
    </source>
</evidence>
<evidence type="ECO:0000256" key="3">
    <source>
        <dbReference type="ARBA" id="ARBA00022741"/>
    </source>
</evidence>
<dbReference type="PANTHER" id="PTHR42711">
    <property type="entry name" value="ABC TRANSPORTER ATP-BINDING PROTEIN"/>
    <property type="match status" value="1"/>
</dbReference>
<dbReference type="InterPro" id="IPR003439">
    <property type="entry name" value="ABC_transporter-like_ATP-bd"/>
</dbReference>